<dbReference type="RefSeq" id="WP_041063424.1">
    <property type="nucleotide sequence ID" value="NZ_AP014521.1"/>
</dbReference>
<evidence type="ECO:0000259" key="5">
    <source>
        <dbReference type="Pfam" id="PF01168"/>
    </source>
</evidence>
<dbReference type="Pfam" id="PF01168">
    <property type="entry name" value="Ala_racemase_N"/>
    <property type="match status" value="1"/>
</dbReference>
<accession>A0A090AR50</accession>
<dbReference type="GO" id="GO:0030170">
    <property type="term" value="F:pyridoxal phosphate binding"/>
    <property type="evidence" value="ECO:0007669"/>
    <property type="project" value="UniProtKB-UniRule"/>
</dbReference>
<keyword evidence="7" id="KW-1185">Reference proteome</keyword>
<dbReference type="PROSITE" id="PS01211">
    <property type="entry name" value="UPF0001"/>
    <property type="match status" value="1"/>
</dbReference>
<dbReference type="EMBL" id="AP014521">
    <property type="protein sequence ID" value="BAP58837.1"/>
    <property type="molecule type" value="Genomic_DNA"/>
</dbReference>
<evidence type="ECO:0000256" key="4">
    <source>
        <dbReference type="RuleBase" id="RU004514"/>
    </source>
</evidence>
<sequence length="231" mass="26933">MISIQKNLQTIRKTIINISKYYHRDYKKIKLVAVSKTKNIFDIQNAINNKQYLFGENYVQEAIKKIEIIKKTNKNCEWHFIGSIQKNKIKLIAKYFDWCHTVNKINTAELLNKHRSNISFSPINVLIQVNISEEKTKFGIKKEEIFYLAKAIKKLPQLCLRGLMAIPAKNENYEDQCLLYQTLNIYFLKLKKIYNTVDTLSLGMSKDINLAIKYGSTLLRIGTSIFGSRNN</sequence>
<dbReference type="AlphaFoldDB" id="A0A090AR50"/>
<evidence type="ECO:0000256" key="2">
    <source>
        <dbReference type="HAMAP-Rule" id="MF_02087"/>
    </source>
</evidence>
<dbReference type="InterPro" id="IPR011078">
    <property type="entry name" value="PyrdxlP_homeostasis"/>
</dbReference>
<dbReference type="Gene3D" id="3.20.20.10">
    <property type="entry name" value="Alanine racemase"/>
    <property type="match status" value="1"/>
</dbReference>
<comment type="cofactor">
    <cofactor evidence="3">
        <name>pyridoxal 5'-phosphate</name>
        <dbReference type="ChEBI" id="CHEBI:597326"/>
    </cofactor>
</comment>
<dbReference type="STRING" id="1410383.TGUWTKB_6130"/>
<gene>
    <name evidence="6" type="primary">yggS</name>
    <name evidence="6" type="ORF">TGUWTKB_6130</name>
</gene>
<evidence type="ECO:0000256" key="3">
    <source>
        <dbReference type="PIRSR" id="PIRSR004848-1"/>
    </source>
</evidence>
<evidence type="ECO:0000256" key="1">
    <source>
        <dbReference type="ARBA" id="ARBA00022898"/>
    </source>
</evidence>
<evidence type="ECO:0000313" key="6">
    <source>
        <dbReference type="EMBL" id="BAP58837.1"/>
    </source>
</evidence>
<dbReference type="InterPro" id="IPR001608">
    <property type="entry name" value="Ala_racemase_N"/>
</dbReference>
<comment type="function">
    <text evidence="2">Pyridoxal 5'-phosphate (PLP)-binding protein, which is involved in PLP homeostasis.</text>
</comment>
<keyword evidence="1 2" id="KW-0663">Pyridoxal phosphate</keyword>
<dbReference type="PANTHER" id="PTHR10146:SF14">
    <property type="entry name" value="PYRIDOXAL PHOSPHATE HOMEOSTASIS PROTEIN"/>
    <property type="match status" value="1"/>
</dbReference>
<comment type="similarity">
    <text evidence="2 4">Belongs to the pyridoxal phosphate-binding protein YggS/PROSC family.</text>
</comment>
<dbReference type="InterPro" id="IPR029066">
    <property type="entry name" value="PLP-binding_barrel"/>
</dbReference>
<dbReference type="SUPFAM" id="SSF51419">
    <property type="entry name" value="PLP-binding barrel"/>
    <property type="match status" value="1"/>
</dbReference>
<name>A0A090AR50_9ENTR</name>
<feature type="modified residue" description="N6-(pyridoxal phosphate)lysine" evidence="2 3">
    <location>
        <position position="36"/>
    </location>
</feature>
<dbReference type="NCBIfam" id="TIGR00044">
    <property type="entry name" value="YggS family pyridoxal phosphate-dependent enzyme"/>
    <property type="match status" value="1"/>
</dbReference>
<dbReference type="Proteomes" id="UP000031627">
    <property type="component" value="Chromosome"/>
</dbReference>
<proteinExistence type="inferred from homology"/>
<dbReference type="FunFam" id="3.20.20.10:FF:000018">
    <property type="entry name" value="Pyridoxal phosphate homeostasis protein"/>
    <property type="match status" value="1"/>
</dbReference>
<comment type="subunit">
    <text evidence="2">Monomer.</text>
</comment>
<dbReference type="HAMAP" id="MF_02087">
    <property type="entry name" value="PLP_homeostasis"/>
    <property type="match status" value="1"/>
</dbReference>
<dbReference type="HOGENOM" id="CLU_059988_0_1_6"/>
<dbReference type="PANTHER" id="PTHR10146">
    <property type="entry name" value="PROLINE SYNTHETASE CO-TRANSCRIBED BACTERIAL HOMOLOG PROTEIN"/>
    <property type="match status" value="1"/>
</dbReference>
<feature type="domain" description="Alanine racemase N-terminal" evidence="5">
    <location>
        <begin position="10"/>
        <end position="229"/>
    </location>
</feature>
<dbReference type="PIRSF" id="PIRSF004848">
    <property type="entry name" value="YBL036c_PLPDEIII"/>
    <property type="match status" value="1"/>
</dbReference>
<dbReference type="OrthoDB" id="9804072at2"/>
<organism evidence="6 7">
    <name type="scientific">Candidatus Tachikawaea gelatinosa</name>
    <dbReference type="NCBI Taxonomy" id="1410383"/>
    <lineage>
        <taxon>Bacteria</taxon>
        <taxon>Pseudomonadati</taxon>
        <taxon>Pseudomonadota</taxon>
        <taxon>Gammaproteobacteria</taxon>
        <taxon>Enterobacterales</taxon>
        <taxon>Enterobacteriaceae</taxon>
        <taxon>Candidatus Tachikawaea</taxon>
    </lineage>
</organism>
<reference evidence="7" key="1">
    <citation type="submission" date="2013-11" db="EMBL/GenBank/DDBJ databases">
        <title>Symbiont-containing voluminous jelly as an extraordinary maternal gift for overwintering insect nymphs.</title>
        <authorList>
            <person name="Kaiwa N."/>
            <person name="Hosokawa T."/>
            <person name="Nikoh N."/>
            <person name="Meng X.Y."/>
            <person name="Tanahashi M."/>
            <person name="Moriyama M."/>
            <person name="Maeda T."/>
            <person name="Yamaguchi K."/>
            <person name="Shigenobu S."/>
            <person name="Ito M."/>
            <person name="Fukatsu T."/>
        </authorList>
    </citation>
    <scope>NUCLEOTIDE SEQUENCE [LARGE SCALE GENOMIC DNA]</scope>
    <source>
        <strain evidence="7">UwTKB</strain>
    </source>
</reference>
<reference evidence="6 7" key="2">
    <citation type="journal article" date="2014" name="Curr. Biol.">
        <title>Symbiont-Supplemented Maternal Investment Underpinning Host's Ecological Adaptation.</title>
        <authorList>
            <person name="Kaiwa N."/>
            <person name="Hosokawa T."/>
            <person name="Nikoh N."/>
            <person name="Tanahashi M."/>
            <person name="Moriyama M."/>
            <person name="Meng X.Y."/>
            <person name="Maeda T."/>
            <person name="Yamaguchi K."/>
            <person name="Shigenobu S."/>
            <person name="Ito M."/>
            <person name="Fukatsu T."/>
        </authorList>
    </citation>
    <scope>NUCLEOTIDE SEQUENCE [LARGE SCALE GENOMIC DNA]</scope>
    <source>
        <strain evidence="6 7">UwTKB</strain>
    </source>
</reference>
<dbReference type="KEGG" id="sbw:TGUWTKB_6130"/>
<protein>
    <recommendedName>
        <fullName evidence="2">Pyridoxal phosphate homeostasis protein</fullName>
        <shortName evidence="2">PLP homeostasis protein</shortName>
    </recommendedName>
</protein>
<evidence type="ECO:0000313" key="7">
    <source>
        <dbReference type="Proteomes" id="UP000031627"/>
    </source>
</evidence>